<dbReference type="PANTHER" id="PTHR47691:SF3">
    <property type="entry name" value="HTH-TYPE TRANSCRIPTIONAL REGULATOR RV0890C-RELATED"/>
    <property type="match status" value="1"/>
</dbReference>
<dbReference type="SUPFAM" id="SSF48452">
    <property type="entry name" value="TPR-like"/>
    <property type="match status" value="2"/>
</dbReference>
<accession>A0A3N1H422</accession>
<dbReference type="InterPro" id="IPR011990">
    <property type="entry name" value="TPR-like_helical_dom_sf"/>
</dbReference>
<dbReference type="PANTHER" id="PTHR47691">
    <property type="entry name" value="REGULATOR-RELATED"/>
    <property type="match status" value="1"/>
</dbReference>
<sequence length="707" mass="77021">MAGGGRRRGDAGPVGYRWRVDRAGDDAALWRNKVDAESVGIAVQAGRITGGVHISVPRHPPGRPAQLPKGPPSFVGRSAELRWLEQVVADGHAPYVSGIGGTGKTGLLLHWAHSRRDRYEDGQLYVDLRGPDASAVRPTVGAVLRRFLEALGEPDESIPRDPDELGKHYRTVLGRRRVLVFADNAESPEQIRALLPGSSHATLIAAGRAHLDGLRISGFSLRRLDALSVVEAGALFERSLPEGDDRLVAEPAAVAEIARRCGQWPLPLLIAAGRAIDRPTLSLSALARELAARGLEAMKTKDGSESVREVLANSAAALADEAREVFGLLAVSPGQDLHVTALAALADRPANDIVPLLDSLETMNLVQWVDEGRYRMHDLVRLYARESAGGDDAALRRLVDHYLSTARAADLLLSPYKTASATDGPAAGIDASDVLPWFGAEHRNLLAVQQEALRRKWYERAWSLAWHLTDFQRWQGRLHDYYDTWTTALEAARGLGDRHRLAWAHRQMGQACSRLGRFDEAEDRLRAAIGLARGVDLSCEAATLRTLSRNSSRRGRHGQAVVHALEALDRYRRLGNPLRTALGLTTAAWAQAGVGNHVEARNFGVESMRMQRLHGNRYGVAEAAACLGYVDHMTGRHDRAVAHYQEAVAGFRFLQNTYKEADATASLGDAYAAVDVAAATTQWRRALSLYAAQNRTAQAELVSARLG</sequence>
<dbReference type="InterPro" id="IPR019734">
    <property type="entry name" value="TPR_rpt"/>
</dbReference>
<protein>
    <submittedName>
        <fullName evidence="1">Tetratricopeptide repeat protein</fullName>
    </submittedName>
</protein>
<dbReference type="EMBL" id="RJKM01000001">
    <property type="protein sequence ID" value="ROP37166.1"/>
    <property type="molecule type" value="Genomic_DNA"/>
</dbReference>
<name>A0A3N1H422_9PSEU</name>
<dbReference type="SUPFAM" id="SSF52540">
    <property type="entry name" value="P-loop containing nucleoside triphosphate hydrolases"/>
    <property type="match status" value="1"/>
</dbReference>
<dbReference type="AlphaFoldDB" id="A0A3N1H422"/>
<keyword evidence="2" id="KW-1185">Reference proteome</keyword>
<gene>
    <name evidence="1" type="ORF">EDD40_2454</name>
</gene>
<comment type="caution">
    <text evidence="1">The sequence shown here is derived from an EMBL/GenBank/DDBJ whole genome shotgun (WGS) entry which is preliminary data.</text>
</comment>
<reference evidence="1 2" key="1">
    <citation type="submission" date="2018-11" db="EMBL/GenBank/DDBJ databases">
        <title>Sequencing the genomes of 1000 actinobacteria strains.</title>
        <authorList>
            <person name="Klenk H.-P."/>
        </authorList>
    </citation>
    <scope>NUCLEOTIDE SEQUENCE [LARGE SCALE GENOMIC DNA]</scope>
    <source>
        <strain evidence="1 2">DSM 44231</strain>
    </source>
</reference>
<organism evidence="1 2">
    <name type="scientific">Saccharothrix texasensis</name>
    <dbReference type="NCBI Taxonomy" id="103734"/>
    <lineage>
        <taxon>Bacteria</taxon>
        <taxon>Bacillati</taxon>
        <taxon>Actinomycetota</taxon>
        <taxon>Actinomycetes</taxon>
        <taxon>Pseudonocardiales</taxon>
        <taxon>Pseudonocardiaceae</taxon>
        <taxon>Saccharothrix</taxon>
    </lineage>
</organism>
<evidence type="ECO:0000313" key="1">
    <source>
        <dbReference type="EMBL" id="ROP37166.1"/>
    </source>
</evidence>
<dbReference type="SMART" id="SM00028">
    <property type="entry name" value="TPR"/>
    <property type="match status" value="2"/>
</dbReference>
<evidence type="ECO:0000313" key="2">
    <source>
        <dbReference type="Proteomes" id="UP000268727"/>
    </source>
</evidence>
<dbReference type="InterPro" id="IPR027417">
    <property type="entry name" value="P-loop_NTPase"/>
</dbReference>
<dbReference type="Proteomes" id="UP000268727">
    <property type="component" value="Unassembled WGS sequence"/>
</dbReference>
<proteinExistence type="predicted"/>
<dbReference type="Gene3D" id="1.25.40.10">
    <property type="entry name" value="Tetratricopeptide repeat domain"/>
    <property type="match status" value="2"/>
</dbReference>
<dbReference type="Gene3D" id="3.40.50.300">
    <property type="entry name" value="P-loop containing nucleotide triphosphate hydrolases"/>
    <property type="match status" value="1"/>
</dbReference>
<dbReference type="Pfam" id="PF13424">
    <property type="entry name" value="TPR_12"/>
    <property type="match status" value="1"/>
</dbReference>